<organism evidence="2 3">
    <name type="scientific">Ensete ventricosum</name>
    <name type="common">Abyssinian banana</name>
    <name type="synonym">Musa ensete</name>
    <dbReference type="NCBI Taxonomy" id="4639"/>
    <lineage>
        <taxon>Eukaryota</taxon>
        <taxon>Viridiplantae</taxon>
        <taxon>Streptophyta</taxon>
        <taxon>Embryophyta</taxon>
        <taxon>Tracheophyta</taxon>
        <taxon>Spermatophyta</taxon>
        <taxon>Magnoliopsida</taxon>
        <taxon>Liliopsida</taxon>
        <taxon>Zingiberales</taxon>
        <taxon>Musaceae</taxon>
        <taxon>Ensete</taxon>
    </lineage>
</organism>
<dbReference type="EMBL" id="AMZH03009369">
    <property type="protein sequence ID" value="RRT57008.1"/>
    <property type="molecule type" value="Genomic_DNA"/>
</dbReference>
<gene>
    <name evidence="2" type="ORF">B296_00032944</name>
</gene>
<proteinExistence type="predicted"/>
<sequence>MSLVHTLDIRGAWDPRVRGWLTQWWARRTISTWIRASMHVLSVRGRRHEGAGSRSKRTQQRDSEVEGERAGFVAAERRRGVFPFTRSSYVARGNRRFEAGSWRVAAARGLHVGAATRARSRRPLGTRSTRHSCRKQDARLAARTTDGVVKYDDMVSNRDSKDLRYERPIALTIKAPTPLRSRGS</sequence>
<evidence type="ECO:0000313" key="2">
    <source>
        <dbReference type="EMBL" id="RRT57008.1"/>
    </source>
</evidence>
<dbReference type="AlphaFoldDB" id="A0A426YZ56"/>
<name>A0A426YZ56_ENSVE</name>
<reference evidence="2 3" key="1">
    <citation type="journal article" date="2014" name="Agronomy (Basel)">
        <title>A Draft Genome Sequence for Ensete ventricosum, the Drought-Tolerant Tree Against Hunger.</title>
        <authorList>
            <person name="Harrison J."/>
            <person name="Moore K.A."/>
            <person name="Paszkiewicz K."/>
            <person name="Jones T."/>
            <person name="Grant M."/>
            <person name="Ambacheew D."/>
            <person name="Muzemil S."/>
            <person name="Studholme D.J."/>
        </authorList>
    </citation>
    <scope>NUCLEOTIDE SEQUENCE [LARGE SCALE GENOMIC DNA]</scope>
</reference>
<comment type="caution">
    <text evidence="2">The sequence shown here is derived from an EMBL/GenBank/DDBJ whole genome shotgun (WGS) entry which is preliminary data.</text>
</comment>
<dbReference type="Proteomes" id="UP000287651">
    <property type="component" value="Unassembled WGS sequence"/>
</dbReference>
<protein>
    <submittedName>
        <fullName evidence="2">Uncharacterized protein</fullName>
    </submittedName>
</protein>
<accession>A0A426YZ56</accession>
<evidence type="ECO:0000256" key="1">
    <source>
        <dbReference type="SAM" id="MobiDB-lite"/>
    </source>
</evidence>
<feature type="compositionally biased region" description="Basic and acidic residues" evidence="1">
    <location>
        <begin position="59"/>
        <end position="69"/>
    </location>
</feature>
<evidence type="ECO:0000313" key="3">
    <source>
        <dbReference type="Proteomes" id="UP000287651"/>
    </source>
</evidence>
<feature type="region of interest" description="Disordered" evidence="1">
    <location>
        <begin position="45"/>
        <end position="69"/>
    </location>
</feature>